<organism evidence="3 4">
    <name type="scientific">Streptomyces xinghaiensis</name>
    <dbReference type="NCBI Taxonomy" id="1038928"/>
    <lineage>
        <taxon>Bacteria</taxon>
        <taxon>Bacillati</taxon>
        <taxon>Actinomycetota</taxon>
        <taxon>Actinomycetes</taxon>
        <taxon>Kitasatosporales</taxon>
        <taxon>Streptomycetaceae</taxon>
        <taxon>Streptomyces</taxon>
    </lineage>
</organism>
<dbReference type="AlphaFoldDB" id="A0A3R7I7V4"/>
<feature type="region of interest" description="Disordered" evidence="1">
    <location>
        <begin position="78"/>
        <end position="103"/>
    </location>
</feature>
<name>A0A3R7I7V4_9ACTN</name>
<evidence type="ECO:0008006" key="5">
    <source>
        <dbReference type="Google" id="ProtNLM"/>
    </source>
</evidence>
<proteinExistence type="predicted"/>
<evidence type="ECO:0000256" key="1">
    <source>
        <dbReference type="SAM" id="MobiDB-lite"/>
    </source>
</evidence>
<protein>
    <recommendedName>
        <fullName evidence="5">Ig-like domain-containing protein</fullName>
    </recommendedName>
</protein>
<dbReference type="RefSeq" id="WP_043473482.1">
    <property type="nucleotide sequence ID" value="NZ_CP134822.1"/>
</dbReference>
<reference evidence="3 4" key="1">
    <citation type="journal article" date="2014" name="Genome Announc.">
        <title>Draft Genome Sequence of Streptomyces fradiae ATCC 19609, a Strain Highly Sensitive to Antibiotics.</title>
        <authorList>
            <person name="Bekker O.B."/>
            <person name="Klimina K.M."/>
            <person name="Vatlin A.A."/>
            <person name="Zakharevich N.V."/>
            <person name="Kasianov A.S."/>
            <person name="Danilenko V.N."/>
        </authorList>
    </citation>
    <scope>NUCLEOTIDE SEQUENCE [LARGE SCALE GENOMIC DNA]</scope>
    <source>
        <strain evidence="3 4">ATCC 19609</strain>
    </source>
</reference>
<gene>
    <name evidence="3" type="ORF">SFRA_001855</name>
</gene>
<comment type="caution">
    <text evidence="3">The sequence shown here is derived from an EMBL/GenBank/DDBJ whole genome shotgun (WGS) entry which is preliminary data.</text>
</comment>
<dbReference type="EMBL" id="JNAD02000001">
    <property type="protein sequence ID" value="RKM98993.1"/>
    <property type="molecule type" value="Genomic_DNA"/>
</dbReference>
<keyword evidence="4" id="KW-1185">Reference proteome</keyword>
<keyword evidence="2" id="KW-0732">Signal</keyword>
<accession>A0A3R7I7V4</accession>
<feature type="chain" id="PRO_5043188321" description="Ig-like domain-containing protein" evidence="2">
    <location>
        <begin position="34"/>
        <end position="233"/>
    </location>
</feature>
<evidence type="ECO:0000256" key="2">
    <source>
        <dbReference type="SAM" id="SignalP"/>
    </source>
</evidence>
<sequence>MTRALALRALVACGTGAATAAALALTGAASATAAPADSTAAGPTTVSPAGHQFAATLNGSATFKAGAVTVTCTVSSSAPAADGTSDANQVPDAPGNTNAEGPVESVINAPTYSSCRSSLPGVSVAITTTGVWGVSMQHGDPSGATLTIPQGGFVLKTSGLASCTVTAAPDGAAPVAGTWTNGAPSQLDFTDAQVPVSATGGFGCPTSAETSVFNATYDVTDVTDPASQITVTG</sequence>
<evidence type="ECO:0000313" key="4">
    <source>
        <dbReference type="Proteomes" id="UP000028058"/>
    </source>
</evidence>
<dbReference type="OrthoDB" id="3372193at2"/>
<dbReference type="Proteomes" id="UP000028058">
    <property type="component" value="Unassembled WGS sequence"/>
</dbReference>
<evidence type="ECO:0000313" key="3">
    <source>
        <dbReference type="EMBL" id="RKM98993.1"/>
    </source>
</evidence>
<feature type="signal peptide" evidence="2">
    <location>
        <begin position="1"/>
        <end position="33"/>
    </location>
</feature>